<protein>
    <submittedName>
        <fullName evidence="2">Uncharacterized protein</fullName>
    </submittedName>
</protein>
<feature type="region of interest" description="Disordered" evidence="1">
    <location>
        <begin position="172"/>
        <end position="199"/>
    </location>
</feature>
<accession>A0A3N4M2X9</accession>
<dbReference type="AlphaFoldDB" id="A0A3N4M2X9"/>
<reference evidence="2 3" key="1">
    <citation type="journal article" date="2018" name="Nat. Ecol. Evol.">
        <title>Pezizomycetes genomes reveal the molecular basis of ectomycorrhizal truffle lifestyle.</title>
        <authorList>
            <person name="Murat C."/>
            <person name="Payen T."/>
            <person name="Noel B."/>
            <person name="Kuo A."/>
            <person name="Morin E."/>
            <person name="Chen J."/>
            <person name="Kohler A."/>
            <person name="Krizsan K."/>
            <person name="Balestrini R."/>
            <person name="Da Silva C."/>
            <person name="Montanini B."/>
            <person name="Hainaut M."/>
            <person name="Levati E."/>
            <person name="Barry K.W."/>
            <person name="Belfiori B."/>
            <person name="Cichocki N."/>
            <person name="Clum A."/>
            <person name="Dockter R.B."/>
            <person name="Fauchery L."/>
            <person name="Guy J."/>
            <person name="Iotti M."/>
            <person name="Le Tacon F."/>
            <person name="Lindquist E.A."/>
            <person name="Lipzen A."/>
            <person name="Malagnac F."/>
            <person name="Mello A."/>
            <person name="Molinier V."/>
            <person name="Miyauchi S."/>
            <person name="Poulain J."/>
            <person name="Riccioni C."/>
            <person name="Rubini A."/>
            <person name="Sitrit Y."/>
            <person name="Splivallo R."/>
            <person name="Traeger S."/>
            <person name="Wang M."/>
            <person name="Zifcakova L."/>
            <person name="Wipf D."/>
            <person name="Zambonelli A."/>
            <person name="Paolocci F."/>
            <person name="Nowrousian M."/>
            <person name="Ottonello S."/>
            <person name="Baldrian P."/>
            <person name="Spatafora J.W."/>
            <person name="Henrissat B."/>
            <person name="Nagy L.G."/>
            <person name="Aury J.M."/>
            <person name="Wincker P."/>
            <person name="Grigoriev I.V."/>
            <person name="Bonfante P."/>
            <person name="Martin F.M."/>
        </authorList>
    </citation>
    <scope>NUCLEOTIDE SEQUENCE [LARGE SCALE GENOMIC DNA]</scope>
    <source>
        <strain evidence="2 3">ATCC MYA-4762</strain>
    </source>
</reference>
<dbReference type="EMBL" id="ML121527">
    <property type="protein sequence ID" value="RPB29523.1"/>
    <property type="molecule type" value="Genomic_DNA"/>
</dbReference>
<evidence type="ECO:0000256" key="1">
    <source>
        <dbReference type="SAM" id="MobiDB-lite"/>
    </source>
</evidence>
<name>A0A3N4M2X9_9PEZI</name>
<proteinExistence type="predicted"/>
<evidence type="ECO:0000313" key="3">
    <source>
        <dbReference type="Proteomes" id="UP000267821"/>
    </source>
</evidence>
<keyword evidence="3" id="KW-1185">Reference proteome</keyword>
<dbReference type="Proteomes" id="UP000267821">
    <property type="component" value="Unassembled WGS sequence"/>
</dbReference>
<feature type="compositionally biased region" description="Polar residues" evidence="1">
    <location>
        <begin position="172"/>
        <end position="185"/>
    </location>
</feature>
<dbReference type="InParanoid" id="A0A3N4M2X9"/>
<evidence type="ECO:0000313" key="2">
    <source>
        <dbReference type="EMBL" id="RPB29523.1"/>
    </source>
</evidence>
<sequence>MEAPLKQKVAIFAADLCDFCIIWQCRKAASFGLSRLYHKRYSEVQFRLLIVLLVVVPMSDFFHLNCLLTDAAAGPTYKVSYVECQPRSKPGPAEVRDRDHTPTAVMHFCPEYLGPATDARGYRGEMFLFPTPWVNSNHRESLEYLALQLLQEKVDLLEIPDDAQNIPQALNNFSSHSQSGYNKEGNSMGGEFRNTISSR</sequence>
<gene>
    <name evidence="2" type="ORF">L211DRAFT_864155</name>
</gene>
<organism evidence="2 3">
    <name type="scientific">Terfezia boudieri ATCC MYA-4762</name>
    <dbReference type="NCBI Taxonomy" id="1051890"/>
    <lineage>
        <taxon>Eukaryota</taxon>
        <taxon>Fungi</taxon>
        <taxon>Dikarya</taxon>
        <taxon>Ascomycota</taxon>
        <taxon>Pezizomycotina</taxon>
        <taxon>Pezizomycetes</taxon>
        <taxon>Pezizales</taxon>
        <taxon>Pezizaceae</taxon>
        <taxon>Terfezia</taxon>
    </lineage>
</organism>